<dbReference type="FunFam" id="3.40.50.2000:FF:000056">
    <property type="entry name" value="Glycosyltransferase"/>
    <property type="match status" value="1"/>
</dbReference>
<comment type="similarity">
    <text evidence="1 3">Belongs to the UDP-glycosyltransferase family.</text>
</comment>
<dbReference type="PROSITE" id="PS00375">
    <property type="entry name" value="UDPGT"/>
    <property type="match status" value="1"/>
</dbReference>
<evidence type="ECO:0000256" key="4">
    <source>
        <dbReference type="RuleBase" id="RU362057"/>
    </source>
</evidence>
<dbReference type="PANTHER" id="PTHR48048:SF83">
    <property type="entry name" value="GLYCOSYLTRANSFERASE"/>
    <property type="match status" value="1"/>
</dbReference>
<dbReference type="InterPro" id="IPR035595">
    <property type="entry name" value="UDP_glycos_trans_CS"/>
</dbReference>
<evidence type="ECO:0000313" key="5">
    <source>
        <dbReference type="EMBL" id="KAF6136570.1"/>
    </source>
</evidence>
<dbReference type="InterPro" id="IPR002213">
    <property type="entry name" value="UDP_glucos_trans"/>
</dbReference>
<reference evidence="5 6" key="1">
    <citation type="journal article" date="2020" name="IScience">
        <title>Genome Sequencing of the Endangered Kingdonia uniflora (Circaeasteraceae, Ranunculales) Reveals Potential Mechanisms of Evolutionary Specialization.</title>
        <authorList>
            <person name="Sun Y."/>
            <person name="Deng T."/>
            <person name="Zhang A."/>
            <person name="Moore M.J."/>
            <person name="Landis J.B."/>
            <person name="Lin N."/>
            <person name="Zhang H."/>
            <person name="Zhang X."/>
            <person name="Huang J."/>
            <person name="Zhang X."/>
            <person name="Sun H."/>
            <person name="Wang H."/>
        </authorList>
    </citation>
    <scope>NUCLEOTIDE SEQUENCE [LARGE SCALE GENOMIC DNA]</scope>
    <source>
        <strain evidence="5">TB1705</strain>
        <tissue evidence="5">Leaf</tissue>
    </source>
</reference>
<dbReference type="Pfam" id="PF00201">
    <property type="entry name" value="UDPGT"/>
    <property type="match status" value="1"/>
</dbReference>
<dbReference type="EC" id="2.4.1.-" evidence="4"/>
<dbReference type="CDD" id="cd03784">
    <property type="entry name" value="GT1_Gtf-like"/>
    <property type="match status" value="1"/>
</dbReference>
<dbReference type="SUPFAM" id="SSF53756">
    <property type="entry name" value="UDP-Glycosyltransferase/glycogen phosphorylase"/>
    <property type="match status" value="1"/>
</dbReference>
<gene>
    <name evidence="5" type="ORF">GIB67_016026</name>
</gene>
<accession>A0A7J7L1Q6</accession>
<name>A0A7J7L1Q6_9MAGN</name>
<dbReference type="GO" id="GO:0035251">
    <property type="term" value="F:UDP-glucosyltransferase activity"/>
    <property type="evidence" value="ECO:0007669"/>
    <property type="project" value="InterPro"/>
</dbReference>
<dbReference type="Proteomes" id="UP000541444">
    <property type="component" value="Unassembled WGS sequence"/>
</dbReference>
<comment type="caution">
    <text evidence="5">The sequence shown here is derived from an EMBL/GenBank/DDBJ whole genome shotgun (WGS) entry which is preliminary data.</text>
</comment>
<evidence type="ECO:0000256" key="2">
    <source>
        <dbReference type="ARBA" id="ARBA00022679"/>
    </source>
</evidence>
<dbReference type="EMBL" id="JACGCM010002686">
    <property type="protein sequence ID" value="KAF6136570.1"/>
    <property type="molecule type" value="Genomic_DNA"/>
</dbReference>
<dbReference type="AlphaFoldDB" id="A0A7J7L1Q6"/>
<dbReference type="PANTHER" id="PTHR48048">
    <property type="entry name" value="GLYCOSYLTRANSFERASE"/>
    <property type="match status" value="1"/>
</dbReference>
<keyword evidence="3" id="KW-0328">Glycosyltransferase</keyword>
<keyword evidence="2 3" id="KW-0808">Transferase</keyword>
<dbReference type="OrthoDB" id="5835829at2759"/>
<sequence>MKKLELVFVPSIGRGHIVSTVELAKLLINHDNRFSVTILIMSSPIVTTPTAYTQSVAKSFPSIRFIELPPIEPPPPSIKPGFQALSYFIEKHIPSVRKTLAELKANPVPIAGLVVDMFMRRMIEVASELGMPTYLYFTSGAAMLSFSLYLPTLDTQIATDFKDYPGELTIPGYVNPLSPLYVPPSLLTRNDGYNFFLDHARKFVQTKGIIINTLYEVEPFAIDSLANGPYPPVYPVGPLLNTQTESIEPKYEHIMKWLDNQPPSSVIFSCFGSRGAFSEPQVKEIAMGLERSGIRFLWALRQPPAEKFGMSTDYANFKDVLPDGFLDRTSERGMVCGWAPQVSVLAHKAIGGFVSHCGWNSILESLWYGVPILTWPLYAEQTLNAFALVKDLGLAVELRVNYIDGVDLITAEEIERGVKCVMDNDSVIRRKVTAMKEISRTTKSDGGSSFASLGRFIQDVTERIDV</sequence>
<dbReference type="InterPro" id="IPR050481">
    <property type="entry name" value="UDP-glycosyltransf_plant"/>
</dbReference>
<evidence type="ECO:0000313" key="6">
    <source>
        <dbReference type="Proteomes" id="UP000541444"/>
    </source>
</evidence>
<keyword evidence="6" id="KW-1185">Reference proteome</keyword>
<organism evidence="5 6">
    <name type="scientific">Kingdonia uniflora</name>
    <dbReference type="NCBI Taxonomy" id="39325"/>
    <lineage>
        <taxon>Eukaryota</taxon>
        <taxon>Viridiplantae</taxon>
        <taxon>Streptophyta</taxon>
        <taxon>Embryophyta</taxon>
        <taxon>Tracheophyta</taxon>
        <taxon>Spermatophyta</taxon>
        <taxon>Magnoliopsida</taxon>
        <taxon>Ranunculales</taxon>
        <taxon>Circaeasteraceae</taxon>
        <taxon>Kingdonia</taxon>
    </lineage>
</organism>
<dbReference type="Gene3D" id="3.40.50.2000">
    <property type="entry name" value="Glycogen Phosphorylase B"/>
    <property type="match status" value="2"/>
</dbReference>
<protein>
    <recommendedName>
        <fullName evidence="4">Glycosyltransferase</fullName>
        <ecNumber evidence="4">2.4.1.-</ecNumber>
    </recommendedName>
</protein>
<evidence type="ECO:0000256" key="3">
    <source>
        <dbReference type="RuleBase" id="RU003718"/>
    </source>
</evidence>
<evidence type="ECO:0000256" key="1">
    <source>
        <dbReference type="ARBA" id="ARBA00009995"/>
    </source>
</evidence>
<proteinExistence type="inferred from homology"/>